<keyword evidence="1" id="KW-0479">Metal-binding</keyword>
<dbReference type="AlphaFoldDB" id="B7P9H2"/>
<dbReference type="Proteomes" id="UP000001555">
    <property type="component" value="Unassembled WGS sequence"/>
</dbReference>
<dbReference type="EMBL" id="DS663575">
    <property type="protein sequence ID" value="EEC03244.1"/>
    <property type="molecule type" value="Genomic_DNA"/>
</dbReference>
<evidence type="ECO:0000313" key="3">
    <source>
        <dbReference type="EMBL" id="EEC03244.1"/>
    </source>
</evidence>
<proteinExistence type="predicted"/>
<accession>B7P9H2</accession>
<dbReference type="HOGENOM" id="CLU_1100777_0_0_1"/>
<dbReference type="Gene3D" id="4.10.60.10">
    <property type="entry name" value="Zinc finger, CCHC-type"/>
    <property type="match status" value="1"/>
</dbReference>
<dbReference type="PaxDb" id="6945-B7P9H2"/>
<organism>
    <name type="scientific">Ixodes scapularis</name>
    <name type="common">Black-legged tick</name>
    <name type="synonym">Deer tick</name>
    <dbReference type="NCBI Taxonomy" id="6945"/>
    <lineage>
        <taxon>Eukaryota</taxon>
        <taxon>Metazoa</taxon>
        <taxon>Ecdysozoa</taxon>
        <taxon>Arthropoda</taxon>
        <taxon>Chelicerata</taxon>
        <taxon>Arachnida</taxon>
        <taxon>Acari</taxon>
        <taxon>Parasitiformes</taxon>
        <taxon>Ixodida</taxon>
        <taxon>Ixodoidea</taxon>
        <taxon>Ixodidae</taxon>
        <taxon>Ixodinae</taxon>
        <taxon>Ixodes</taxon>
    </lineage>
</organism>
<reference evidence="4" key="2">
    <citation type="submission" date="2020-05" db="UniProtKB">
        <authorList>
            <consortium name="EnsemblMetazoa"/>
        </authorList>
    </citation>
    <scope>IDENTIFICATION</scope>
    <source>
        <strain evidence="4">wikel</strain>
    </source>
</reference>
<evidence type="ECO:0000313" key="4">
    <source>
        <dbReference type="EnsemblMetazoa" id="ISCW001826-PA"/>
    </source>
</evidence>
<dbReference type="VEuPathDB" id="VectorBase:ISCP_005618"/>
<feature type="non-terminal residue" evidence="3">
    <location>
        <position position="253"/>
    </location>
</feature>
<dbReference type="SUPFAM" id="SSF47353">
    <property type="entry name" value="Retrovirus capsid dimerization domain-like"/>
    <property type="match status" value="1"/>
</dbReference>
<dbReference type="GO" id="GO:0008270">
    <property type="term" value="F:zinc ion binding"/>
    <property type="evidence" value="ECO:0007669"/>
    <property type="project" value="UniProtKB-KW"/>
</dbReference>
<evidence type="ECO:0000259" key="2">
    <source>
        <dbReference type="PROSITE" id="PS50158"/>
    </source>
</evidence>
<dbReference type="SMART" id="SM00343">
    <property type="entry name" value="ZnF_C2HC"/>
    <property type="match status" value="2"/>
</dbReference>
<dbReference type="VEuPathDB" id="VectorBase:ISCW001826"/>
<dbReference type="PROSITE" id="PS50158">
    <property type="entry name" value="ZF_CCHC"/>
    <property type="match status" value="1"/>
</dbReference>
<dbReference type="InParanoid" id="B7P9H2"/>
<sequence>LMPSFDDQRDDLDAYLKRFEVLAMGQEWPRGKWATALSLCLVGEALKVFGRMSPDDSLDYEKVKMALLQLFRFTTEGYHERFRGSSPNNGKTRSQYAARLEGLFDRWVEMGLCPKTYGDLRDLVIAEQFINGCHLKLAVFLKERSCNALPLMAAAADKFMEAHRQDNLAHFKEDQRQSNNNLKNDLPSSKQETKIKCFLCGRVGHRATDCVSRTEQRHLVCQSCQRSGHDAKACFQRKGGKTQLSSFMVPESG</sequence>
<dbReference type="InterPro" id="IPR001878">
    <property type="entry name" value="Znf_CCHC"/>
</dbReference>
<dbReference type="GO" id="GO:0003676">
    <property type="term" value="F:nucleic acid binding"/>
    <property type="evidence" value="ECO:0007669"/>
    <property type="project" value="InterPro"/>
</dbReference>
<dbReference type="STRING" id="6945.B7P9H2"/>
<dbReference type="PANTHER" id="PTHR46888:SF1">
    <property type="entry name" value="RIBONUCLEASE H"/>
    <property type="match status" value="1"/>
</dbReference>
<name>B7P9H2_IXOSC</name>
<gene>
    <name evidence="3" type="ORF">IscW_ISCW001826</name>
</gene>
<reference evidence="3 5" key="1">
    <citation type="submission" date="2008-03" db="EMBL/GenBank/DDBJ databases">
        <title>Annotation of Ixodes scapularis.</title>
        <authorList>
            <consortium name="Ixodes scapularis Genome Project Consortium"/>
            <person name="Caler E."/>
            <person name="Hannick L.I."/>
            <person name="Bidwell S."/>
            <person name="Joardar V."/>
            <person name="Thiagarajan M."/>
            <person name="Amedeo P."/>
            <person name="Galinsky K.J."/>
            <person name="Schobel S."/>
            <person name="Inman J."/>
            <person name="Hostetler J."/>
            <person name="Miller J."/>
            <person name="Hammond M."/>
            <person name="Megy K."/>
            <person name="Lawson D."/>
            <person name="Kodira C."/>
            <person name="Sutton G."/>
            <person name="Meyer J."/>
            <person name="Hill C.A."/>
            <person name="Birren B."/>
            <person name="Nene V."/>
            <person name="Collins F."/>
            <person name="Alarcon-Chaidez F."/>
            <person name="Wikel S."/>
            <person name="Strausberg R."/>
        </authorList>
    </citation>
    <scope>NUCLEOTIDE SEQUENCE [LARGE SCALE GENOMIC DNA]</scope>
    <source>
        <strain evidence="5">Wikel</strain>
        <strain evidence="3">Wikel colony</strain>
    </source>
</reference>
<dbReference type="OrthoDB" id="6514906at2759"/>
<dbReference type="Gene3D" id="1.10.4020.10">
    <property type="entry name" value="DNA breaking-rejoining enzymes"/>
    <property type="match status" value="1"/>
</dbReference>
<keyword evidence="5" id="KW-1185">Reference proteome</keyword>
<dbReference type="PANTHER" id="PTHR46888">
    <property type="entry name" value="ZINC KNUCKLE DOMAINCONTAINING PROTEIN-RELATED"/>
    <property type="match status" value="1"/>
</dbReference>
<feature type="domain" description="CCHC-type" evidence="2">
    <location>
        <begin position="196"/>
        <end position="210"/>
    </location>
</feature>
<keyword evidence="1" id="KW-0862">Zinc</keyword>
<dbReference type="EnsemblMetazoa" id="ISCW001826-RA">
    <property type="protein sequence ID" value="ISCW001826-PA"/>
    <property type="gene ID" value="ISCW001826"/>
</dbReference>
<dbReference type="InterPro" id="IPR036875">
    <property type="entry name" value="Znf_CCHC_sf"/>
</dbReference>
<dbReference type="EMBL" id="ABJB010321873">
    <property type="status" value="NOT_ANNOTATED_CDS"/>
    <property type="molecule type" value="Genomic_DNA"/>
</dbReference>
<dbReference type="Pfam" id="PF00098">
    <property type="entry name" value="zf-CCHC"/>
    <property type="match status" value="1"/>
</dbReference>
<dbReference type="InterPro" id="IPR038269">
    <property type="entry name" value="SCAN_sf"/>
</dbReference>
<protein>
    <recommendedName>
        <fullName evidence="2">CCHC-type domain-containing protein</fullName>
    </recommendedName>
</protein>
<feature type="non-terminal residue" evidence="3">
    <location>
        <position position="1"/>
    </location>
</feature>
<evidence type="ECO:0000256" key="1">
    <source>
        <dbReference type="PROSITE-ProRule" id="PRU00047"/>
    </source>
</evidence>
<keyword evidence="1" id="KW-0863">Zinc-finger</keyword>
<evidence type="ECO:0000313" key="5">
    <source>
        <dbReference type="Proteomes" id="UP000001555"/>
    </source>
</evidence>
<dbReference type="SUPFAM" id="SSF57756">
    <property type="entry name" value="Retrovirus zinc finger-like domains"/>
    <property type="match status" value="1"/>
</dbReference>